<gene>
    <name evidence="2" type="ORF">LCGC14_0598930</name>
</gene>
<reference evidence="2" key="1">
    <citation type="journal article" date="2015" name="Nature">
        <title>Complex archaea that bridge the gap between prokaryotes and eukaryotes.</title>
        <authorList>
            <person name="Spang A."/>
            <person name="Saw J.H."/>
            <person name="Jorgensen S.L."/>
            <person name="Zaremba-Niedzwiedzka K."/>
            <person name="Martijn J."/>
            <person name="Lind A.E."/>
            <person name="van Eijk R."/>
            <person name="Schleper C."/>
            <person name="Guy L."/>
            <person name="Ettema T.J."/>
        </authorList>
    </citation>
    <scope>NUCLEOTIDE SEQUENCE</scope>
</reference>
<evidence type="ECO:0000256" key="1">
    <source>
        <dbReference type="SAM" id="MobiDB-lite"/>
    </source>
</evidence>
<dbReference type="AlphaFoldDB" id="A0A0F9RBD4"/>
<name>A0A0F9RBD4_9ZZZZ</name>
<evidence type="ECO:0000313" key="2">
    <source>
        <dbReference type="EMBL" id="KKN53800.1"/>
    </source>
</evidence>
<comment type="caution">
    <text evidence="2">The sequence shown here is derived from an EMBL/GenBank/DDBJ whole genome shotgun (WGS) entry which is preliminary data.</text>
</comment>
<proteinExistence type="predicted"/>
<feature type="region of interest" description="Disordered" evidence="1">
    <location>
        <begin position="165"/>
        <end position="187"/>
    </location>
</feature>
<sequence length="259" mass="28066">MADMTNEQVLAQLQTRGFESGGFGSPIRHARWKLDSITGSMVQRGTMPIARLEVNYNFSGVEILPMPDGSPGSTEPYPWPIAQINLLHSNRDKSGMGILGKSIDTIINAGVDGNAPQTAVKNQDFLIGKVQEWMITPGHMMWNRDENKETPRECWEVVHIEGVGGTPHSGAAATESAGTPKSATKPEITPTQQAINLLDGKTQQEWNAIVFLDPFIKADTSDLKTNIISGSFVTSLETAGIITKDDNGIFHVKPAVLEG</sequence>
<organism evidence="2">
    <name type="scientific">marine sediment metagenome</name>
    <dbReference type="NCBI Taxonomy" id="412755"/>
    <lineage>
        <taxon>unclassified sequences</taxon>
        <taxon>metagenomes</taxon>
        <taxon>ecological metagenomes</taxon>
    </lineage>
</organism>
<accession>A0A0F9RBD4</accession>
<protein>
    <submittedName>
        <fullName evidence="2">Uncharacterized protein</fullName>
    </submittedName>
</protein>
<dbReference type="EMBL" id="LAZR01000956">
    <property type="protein sequence ID" value="KKN53800.1"/>
    <property type="molecule type" value="Genomic_DNA"/>
</dbReference>